<dbReference type="EMBL" id="CM047943">
    <property type="protein sequence ID" value="KAI9900739.1"/>
    <property type="molecule type" value="Genomic_DNA"/>
</dbReference>
<organism evidence="1 2">
    <name type="scientific">Trichothecium roseum</name>
    <dbReference type="NCBI Taxonomy" id="47278"/>
    <lineage>
        <taxon>Eukaryota</taxon>
        <taxon>Fungi</taxon>
        <taxon>Dikarya</taxon>
        <taxon>Ascomycota</taxon>
        <taxon>Pezizomycotina</taxon>
        <taxon>Sordariomycetes</taxon>
        <taxon>Hypocreomycetidae</taxon>
        <taxon>Hypocreales</taxon>
        <taxon>Hypocreales incertae sedis</taxon>
        <taxon>Trichothecium</taxon>
    </lineage>
</organism>
<proteinExistence type="predicted"/>
<name>A0ACC0V4B6_9HYPO</name>
<protein>
    <submittedName>
        <fullName evidence="1">Uncharacterized protein</fullName>
    </submittedName>
</protein>
<evidence type="ECO:0000313" key="1">
    <source>
        <dbReference type="EMBL" id="KAI9900739.1"/>
    </source>
</evidence>
<evidence type="ECO:0000313" key="2">
    <source>
        <dbReference type="Proteomes" id="UP001163324"/>
    </source>
</evidence>
<comment type="caution">
    <text evidence="1">The sequence shown here is derived from an EMBL/GenBank/DDBJ whole genome shotgun (WGS) entry which is preliminary data.</text>
</comment>
<gene>
    <name evidence="1" type="ORF">N3K66_005001</name>
</gene>
<dbReference type="Proteomes" id="UP001163324">
    <property type="component" value="Chromosome 4"/>
</dbReference>
<accession>A0ACC0V4B6</accession>
<keyword evidence="2" id="KW-1185">Reference proteome</keyword>
<reference evidence="1" key="1">
    <citation type="submission" date="2022-10" db="EMBL/GenBank/DDBJ databases">
        <title>Complete Genome of Trichothecium roseum strain YXFP-22015, a Plant Pathogen Isolated from Citrus.</title>
        <authorList>
            <person name="Wang Y."/>
            <person name="Zhu L."/>
        </authorList>
    </citation>
    <scope>NUCLEOTIDE SEQUENCE</scope>
    <source>
        <strain evidence="1">YXFP-22015</strain>
    </source>
</reference>
<sequence>MSAATQQIPVVPPRPSRDSDNPSPNSTSTPRIPPRPLNKRIERSKSPAAERFARSPLNEGFAKPVTSGGFLSPGREMDDPIDRAGSVPMPGVGEEGMEYSAVADELDRQQSQPRTASPEQTRTVADDLQLHAPRPSVPAQSAKQRVAAVTRTDSDKAASFGIGRPSQGEEGAPSRDGIRKKVSTSLSATSDTQQTDDDPGIPEIGQRVPMNPNLGDVQAPSTKPDESSRNHHRKGSSRSLPPGSYGLHGHGLTPQDKLEKAYYEKHPEIREREQQSHGSHEHRQSDFAMSSADLNKLVRDTANRGSGHDTGSDMRGTPTDEVAFQASEEYASRIGSPRPASTTPQNNAHEPSPLHKTTSHDSNNEPIHVDDARHPEFRSYGDEHSGEENEEYTAPILASDEVSKDVGNYAKRPAIHHHRDHRETSESQPSQPTSRPSSIHFTSNPEIRHTPLEDVEEYEPLFDEETKKEKAPEVGPDENKHRRHFPSKDIWEDAPTSVHYTTEVSTPDDPEHQRKRASHHEDRPLTPAQAFAKHQEELAEKESHGKSSGHKFLPLSADKPTWAAHQAHLNPTRPASGHRFPSRDVWEDTPESQLQETTVTPSDEKEEDVKPEIPSRPAKKMSDPTDRPAVPSRPKPKASDDDAVKSKPPVTEKPKPEIPARPSKSPLGVKDGEPKQKPPVPSRPAGGKIAALQAGFLSDLNKRLQLGPQAAKKDESEPEREASTEKEKAPLSDARKGRARGPQRRAPAKSTAPVTEVKLASTPALTFSLPQSTFSIGDDGLLTVGGSEESEKQTEQQPMEQPTEQPDFKVVEVVDPADPEKVPEAAAVAYTEASPEVTTTEEIEPQEHPAVHPPPAEAESAEKSPGPEEVAQEEPKLEEKTLVANTAGESILGTTVEKKEGGNEVEPKEVDDAVKP</sequence>